<dbReference type="Gene3D" id="3.40.50.720">
    <property type="entry name" value="NAD(P)-binding Rossmann-like Domain"/>
    <property type="match status" value="1"/>
</dbReference>
<keyword evidence="3" id="KW-1185">Reference proteome</keyword>
<accession>A0A1E3I4U1</accession>
<organism evidence="2 3">
    <name type="scientific">Cryptococcus amylolentus CBS 6039</name>
    <dbReference type="NCBI Taxonomy" id="1295533"/>
    <lineage>
        <taxon>Eukaryota</taxon>
        <taxon>Fungi</taxon>
        <taxon>Dikarya</taxon>
        <taxon>Basidiomycota</taxon>
        <taxon>Agaricomycotina</taxon>
        <taxon>Tremellomycetes</taxon>
        <taxon>Tremellales</taxon>
        <taxon>Cryptococcaceae</taxon>
        <taxon>Cryptococcus</taxon>
    </lineage>
</organism>
<dbReference type="InterPro" id="IPR001509">
    <property type="entry name" value="Epimerase_deHydtase"/>
</dbReference>
<dbReference type="Pfam" id="PF01370">
    <property type="entry name" value="Epimerase"/>
    <property type="match status" value="1"/>
</dbReference>
<dbReference type="InterPro" id="IPR036291">
    <property type="entry name" value="NAD(P)-bd_dom_sf"/>
</dbReference>
<dbReference type="GO" id="GO:0004029">
    <property type="term" value="F:aldehyde dehydrogenase (NAD+) activity"/>
    <property type="evidence" value="ECO:0007669"/>
    <property type="project" value="TreeGrafter"/>
</dbReference>
<comment type="caution">
    <text evidence="2">The sequence shown here is derived from an EMBL/GenBank/DDBJ whole genome shotgun (WGS) entry which is preliminary data.</text>
</comment>
<dbReference type="InterPro" id="IPR051783">
    <property type="entry name" value="NAD(P)-dependent_oxidoreduct"/>
</dbReference>
<proteinExistence type="predicted"/>
<sequence>MVNVFITGASGFVGSHVTPILLAAGHKITAIAKSDASAKKLEDQGVTVIRASLEDTDALAKAASESDGVIHLGFIHDFSNYAHAVKVDLAAIEAFGKALNGSNKPLISTSAIPVAGIHNPSELSPGTQPPRDKSEHLVTSFASSGVRSHVVRLPPTVHGDGDQAFLTHYAQQSKKAGFAGYIGDGETHWPAVHVKDAAEIYKLVLESTTLKGGEILHAAQDAGVAFKDIAAAVAGRLGVETKSITAEQAGETYTWLSGFIASDTVAESQLTRKWLGWEPKEKGLVEDIKSSKWYFEPGTETKF</sequence>
<evidence type="ECO:0000259" key="1">
    <source>
        <dbReference type="Pfam" id="PF01370"/>
    </source>
</evidence>
<evidence type="ECO:0000313" key="2">
    <source>
        <dbReference type="EMBL" id="ODN83684.1"/>
    </source>
</evidence>
<dbReference type="AlphaFoldDB" id="A0A1E3I4U1"/>
<dbReference type="PANTHER" id="PTHR48079:SF9">
    <property type="entry name" value="PUTATIVE-RELATED"/>
    <property type="match status" value="1"/>
</dbReference>
<dbReference type="RefSeq" id="XP_018997684.1">
    <property type="nucleotide sequence ID" value="XM_019135257.1"/>
</dbReference>
<dbReference type="CDD" id="cd05262">
    <property type="entry name" value="SDR_a7"/>
    <property type="match status" value="1"/>
</dbReference>
<dbReference type="SUPFAM" id="SSF51735">
    <property type="entry name" value="NAD(P)-binding Rossmann-fold domains"/>
    <property type="match status" value="1"/>
</dbReference>
<name>A0A1E3I4U1_9TREE</name>
<feature type="domain" description="NAD-dependent epimerase/dehydratase" evidence="1">
    <location>
        <begin position="4"/>
        <end position="208"/>
    </location>
</feature>
<dbReference type="PANTHER" id="PTHR48079">
    <property type="entry name" value="PROTEIN YEEZ"/>
    <property type="match status" value="1"/>
</dbReference>
<dbReference type="Proteomes" id="UP000094065">
    <property type="component" value="Unassembled WGS sequence"/>
</dbReference>
<dbReference type="EMBL" id="AWGJ01000002">
    <property type="protein sequence ID" value="ODN83684.1"/>
    <property type="molecule type" value="Genomic_DNA"/>
</dbReference>
<dbReference type="STRING" id="1295533.A0A1E3I4U1"/>
<dbReference type="GO" id="GO:0005737">
    <property type="term" value="C:cytoplasm"/>
    <property type="evidence" value="ECO:0007669"/>
    <property type="project" value="TreeGrafter"/>
</dbReference>
<protein>
    <recommendedName>
        <fullName evidence="1">NAD-dependent epimerase/dehydratase domain-containing protein</fullName>
    </recommendedName>
</protein>
<reference evidence="2 3" key="1">
    <citation type="submission" date="2016-06" db="EMBL/GenBank/DDBJ databases">
        <title>Evolution of pathogenesis and genome organization in the Tremellales.</title>
        <authorList>
            <person name="Cuomo C."/>
            <person name="Litvintseva A."/>
            <person name="Heitman J."/>
            <person name="Chen Y."/>
            <person name="Sun S."/>
            <person name="Springer D."/>
            <person name="Dromer F."/>
            <person name="Young S."/>
            <person name="Zeng Q."/>
            <person name="Chapman S."/>
            <person name="Gujja S."/>
            <person name="Saif S."/>
            <person name="Birren B."/>
        </authorList>
    </citation>
    <scope>NUCLEOTIDE SEQUENCE [LARGE SCALE GENOMIC DNA]</scope>
    <source>
        <strain evidence="2 3">CBS 6039</strain>
    </source>
</reference>
<evidence type="ECO:0000313" key="3">
    <source>
        <dbReference type="Proteomes" id="UP000094065"/>
    </source>
</evidence>
<dbReference type="OrthoDB" id="10000533at2759"/>
<gene>
    <name evidence="2" type="ORF">L202_01780</name>
</gene>
<dbReference type="GeneID" id="30153089"/>